<keyword evidence="2" id="KW-0547">Nucleotide-binding</keyword>
<dbReference type="PANTHER" id="PTHR42939">
    <property type="entry name" value="ABC TRANSPORTER ATP-BINDING PROTEIN ALBC-RELATED"/>
    <property type="match status" value="1"/>
</dbReference>
<evidence type="ECO:0000256" key="3">
    <source>
        <dbReference type="ARBA" id="ARBA00022840"/>
    </source>
</evidence>
<dbReference type="GO" id="GO:0005524">
    <property type="term" value="F:ATP binding"/>
    <property type="evidence" value="ECO:0007669"/>
    <property type="project" value="UniProtKB-KW"/>
</dbReference>
<keyword evidence="3" id="KW-0067">ATP-binding</keyword>
<dbReference type="Proteomes" id="UP000179274">
    <property type="component" value="Unassembled WGS sequence"/>
</dbReference>
<dbReference type="PROSITE" id="PS50893">
    <property type="entry name" value="ABC_TRANSPORTER_2"/>
    <property type="match status" value="1"/>
</dbReference>
<dbReference type="InterPro" id="IPR027417">
    <property type="entry name" value="P-loop_NTPase"/>
</dbReference>
<gene>
    <name evidence="5" type="ORF">A2192_02520</name>
</gene>
<comment type="caution">
    <text evidence="5">The sequence shown here is derived from an EMBL/GenBank/DDBJ whole genome shotgun (WGS) entry which is preliminary data.</text>
</comment>
<proteinExistence type="predicted"/>
<dbReference type="Gene3D" id="3.40.50.300">
    <property type="entry name" value="P-loop containing nucleotide triphosphate hydrolases"/>
    <property type="match status" value="1"/>
</dbReference>
<dbReference type="PANTHER" id="PTHR42939:SF1">
    <property type="entry name" value="ABC TRANSPORTER ATP-BINDING PROTEIN ALBC-RELATED"/>
    <property type="match status" value="1"/>
</dbReference>
<evidence type="ECO:0000313" key="6">
    <source>
        <dbReference type="Proteomes" id="UP000179274"/>
    </source>
</evidence>
<evidence type="ECO:0000313" key="5">
    <source>
        <dbReference type="EMBL" id="OGJ06455.1"/>
    </source>
</evidence>
<sequence>MKFNLIKINKFFGEKQVLRDINIKLDGNRVVGLLGPNGAGKTTLMRIICGFYGTSEGAILINNRKVNSKDKKYKQMIGYLPENNPLYGYMTSGEYLQYIGKLKGLTNSEISRQIRKWSVECGIGEYLDQKIEILSKGYRQRVGLAASLMGNPKILILDEPTSGLDPKQIIEVRKLIKKLAKEKLVLLSTHILPEARAICDRLLIISRGSIVLDKETTKIRSLEKKFIDLTS</sequence>
<dbReference type="InterPro" id="IPR003439">
    <property type="entry name" value="ABC_transporter-like_ATP-bd"/>
</dbReference>
<accession>A0A1F6YJC2</accession>
<dbReference type="InterPro" id="IPR003593">
    <property type="entry name" value="AAA+_ATPase"/>
</dbReference>
<dbReference type="InterPro" id="IPR051782">
    <property type="entry name" value="ABC_Transporter_VariousFunc"/>
</dbReference>
<dbReference type="CDD" id="cd03230">
    <property type="entry name" value="ABC_DR_subfamily_A"/>
    <property type="match status" value="1"/>
</dbReference>
<name>A0A1F6YJC2_9BACT</name>
<feature type="domain" description="ABC transporter" evidence="4">
    <location>
        <begin position="3"/>
        <end position="229"/>
    </location>
</feature>
<dbReference type="AlphaFoldDB" id="A0A1F6YJC2"/>
<keyword evidence="1" id="KW-0813">Transport</keyword>
<organism evidence="5 6">
    <name type="scientific">Candidatus Nomurabacteria bacterium RIFOXYA1_FULL_35_17</name>
    <dbReference type="NCBI Taxonomy" id="1801798"/>
    <lineage>
        <taxon>Bacteria</taxon>
        <taxon>Candidatus Nomuraibacteriota</taxon>
    </lineage>
</organism>
<dbReference type="SMART" id="SM00382">
    <property type="entry name" value="AAA"/>
    <property type="match status" value="1"/>
</dbReference>
<dbReference type="SUPFAM" id="SSF52540">
    <property type="entry name" value="P-loop containing nucleoside triphosphate hydrolases"/>
    <property type="match status" value="1"/>
</dbReference>
<evidence type="ECO:0000259" key="4">
    <source>
        <dbReference type="PROSITE" id="PS50893"/>
    </source>
</evidence>
<dbReference type="Pfam" id="PF00005">
    <property type="entry name" value="ABC_tran"/>
    <property type="match status" value="1"/>
</dbReference>
<evidence type="ECO:0000256" key="1">
    <source>
        <dbReference type="ARBA" id="ARBA00022448"/>
    </source>
</evidence>
<dbReference type="GO" id="GO:0016887">
    <property type="term" value="F:ATP hydrolysis activity"/>
    <property type="evidence" value="ECO:0007669"/>
    <property type="project" value="InterPro"/>
</dbReference>
<reference evidence="5 6" key="1">
    <citation type="journal article" date="2016" name="Nat. Commun.">
        <title>Thousands of microbial genomes shed light on interconnected biogeochemical processes in an aquifer system.</title>
        <authorList>
            <person name="Anantharaman K."/>
            <person name="Brown C.T."/>
            <person name="Hug L.A."/>
            <person name="Sharon I."/>
            <person name="Castelle C.J."/>
            <person name="Probst A.J."/>
            <person name="Thomas B.C."/>
            <person name="Singh A."/>
            <person name="Wilkins M.J."/>
            <person name="Karaoz U."/>
            <person name="Brodie E.L."/>
            <person name="Williams K.H."/>
            <person name="Hubbard S.S."/>
            <person name="Banfield J.F."/>
        </authorList>
    </citation>
    <scope>NUCLEOTIDE SEQUENCE [LARGE SCALE GENOMIC DNA]</scope>
</reference>
<evidence type="ECO:0000256" key="2">
    <source>
        <dbReference type="ARBA" id="ARBA00022741"/>
    </source>
</evidence>
<protein>
    <recommendedName>
        <fullName evidence="4">ABC transporter domain-containing protein</fullName>
    </recommendedName>
</protein>
<dbReference type="EMBL" id="MFVW01000017">
    <property type="protein sequence ID" value="OGJ06455.1"/>
    <property type="molecule type" value="Genomic_DNA"/>
</dbReference>